<dbReference type="HOGENOM" id="CLU_189464_0_0_1"/>
<dbReference type="GO" id="GO:0005634">
    <property type="term" value="C:nucleus"/>
    <property type="evidence" value="ECO:0000318"/>
    <property type="project" value="GO_Central"/>
</dbReference>
<keyword evidence="5" id="KW-1185">Reference proteome</keyword>
<dbReference type="InterPro" id="IPR040389">
    <property type="entry name" value="SMR"/>
</dbReference>
<organism evidence="4 5">
    <name type="scientific">Amborella trichopoda</name>
    <dbReference type="NCBI Taxonomy" id="13333"/>
    <lineage>
        <taxon>Eukaryota</taxon>
        <taxon>Viridiplantae</taxon>
        <taxon>Streptophyta</taxon>
        <taxon>Embryophyta</taxon>
        <taxon>Tracheophyta</taxon>
        <taxon>Spermatophyta</taxon>
        <taxon>Magnoliopsida</taxon>
        <taxon>Amborellales</taxon>
        <taxon>Amborellaceae</taxon>
        <taxon>Amborella</taxon>
    </lineage>
</organism>
<dbReference type="PANTHER" id="PTHR33142:SF15">
    <property type="entry name" value="CYCLIN-DEPENDENT PROTEIN KINASE INHIBITOR SMR4"/>
    <property type="match status" value="1"/>
</dbReference>
<feature type="region of interest" description="Disordered" evidence="3">
    <location>
        <begin position="22"/>
        <end position="53"/>
    </location>
</feature>
<evidence type="ECO:0008006" key="6">
    <source>
        <dbReference type="Google" id="ProtNLM"/>
    </source>
</evidence>
<name>W1PJM4_AMBTC</name>
<dbReference type="PANTHER" id="PTHR33142">
    <property type="entry name" value="CYCLIN-DEPENDENT PROTEIN KINASE INHIBITOR SMR13"/>
    <property type="match status" value="1"/>
</dbReference>
<dbReference type="eggNOG" id="ENOG502S9X0">
    <property type="taxonomic scope" value="Eukaryota"/>
</dbReference>
<gene>
    <name evidence="4" type="ORF">AMTR_s00012p00245380</name>
</gene>
<dbReference type="OMA" id="MEVEYHG"/>
<dbReference type="GO" id="GO:0004860">
    <property type="term" value="F:protein kinase inhibitor activity"/>
    <property type="evidence" value="ECO:0007669"/>
    <property type="project" value="UniProtKB-KW"/>
</dbReference>
<evidence type="ECO:0000256" key="1">
    <source>
        <dbReference type="ARBA" id="ARBA00023013"/>
    </source>
</evidence>
<keyword evidence="2" id="KW-0131">Cell cycle</keyword>
<accession>W1PJM4</accession>
<dbReference type="GO" id="GO:0032875">
    <property type="term" value="P:regulation of DNA endoreduplication"/>
    <property type="evidence" value="ECO:0007669"/>
    <property type="project" value="InterPro"/>
</dbReference>
<reference evidence="5" key="1">
    <citation type="journal article" date="2013" name="Science">
        <title>The Amborella genome and the evolution of flowering plants.</title>
        <authorList>
            <consortium name="Amborella Genome Project"/>
        </authorList>
    </citation>
    <scope>NUCLEOTIDE SEQUENCE [LARGE SCALE GENOMIC DNA]</scope>
</reference>
<dbReference type="AlphaFoldDB" id="W1PJM4"/>
<evidence type="ECO:0000313" key="4">
    <source>
        <dbReference type="EMBL" id="ERN07939.1"/>
    </source>
</evidence>
<evidence type="ECO:0000313" key="5">
    <source>
        <dbReference type="Proteomes" id="UP000017836"/>
    </source>
</evidence>
<protein>
    <recommendedName>
        <fullName evidence="6">Cyclin-dependent protein kinase inhibitor SMR4</fullName>
    </recommendedName>
</protein>
<evidence type="ECO:0000256" key="2">
    <source>
        <dbReference type="ARBA" id="ARBA00023306"/>
    </source>
</evidence>
<dbReference type="Gramene" id="ERN07939">
    <property type="protein sequence ID" value="ERN07939"/>
    <property type="gene ID" value="AMTR_s00012p00245380"/>
</dbReference>
<sequence length="70" mass="7768">MEEDMETGEGCETPKHSNCRIPSEFRCPPPPKKKTAASFGKRRDPPPSGYFHPPDLEALFAVGPRHETCA</sequence>
<dbReference type="EMBL" id="KI393609">
    <property type="protein sequence ID" value="ERN07939.1"/>
    <property type="molecule type" value="Genomic_DNA"/>
</dbReference>
<evidence type="ECO:0000256" key="3">
    <source>
        <dbReference type="SAM" id="MobiDB-lite"/>
    </source>
</evidence>
<dbReference type="Proteomes" id="UP000017836">
    <property type="component" value="Unassembled WGS sequence"/>
</dbReference>
<dbReference type="STRING" id="13333.W1PJM4"/>
<keyword evidence="1" id="KW-0649">Protein kinase inhibitor</keyword>
<proteinExistence type="predicted"/>